<dbReference type="AlphaFoldDB" id="A0AAU8P1Y0"/>
<reference evidence="1 2" key="1">
    <citation type="journal article" date="2009" name="PLoS ONE">
        <title>Genome sequence of the versatile fish pathogen Edwardsiella tarda provides insights into its adaptation to broad host ranges and intracellular niches.</title>
        <authorList>
            <person name="Wang Q."/>
            <person name="Yang M."/>
            <person name="Xiao J."/>
            <person name="Wu H."/>
            <person name="Wang X."/>
            <person name="Lv Y."/>
            <person name="Xu L."/>
            <person name="Zheng H."/>
            <person name="Wang S."/>
            <person name="Zhao G."/>
            <person name="Liu Q."/>
            <person name="Zhang Y."/>
        </authorList>
    </citation>
    <scope>NUCLEOTIDE SEQUENCE [LARGE SCALE GENOMIC DNA]</scope>
    <source>
        <strain evidence="2">EIB202 / CCTCC M208068</strain>
    </source>
</reference>
<name>A0AAU8P1Y0_EDWPI</name>
<dbReference type="Proteomes" id="UP000002634">
    <property type="component" value="Chromosome"/>
</dbReference>
<accession>A0AAU8P1Y0</accession>
<sequence length="40" mass="4535">MGQDNRDASFAFIVSYIYCGDKKERFTLLSALDGSGWIMK</sequence>
<evidence type="ECO:0000313" key="2">
    <source>
        <dbReference type="Proteomes" id="UP000002634"/>
    </source>
</evidence>
<proteinExistence type="predicted"/>
<dbReference type="KEGG" id="etr:ETAE_0822"/>
<keyword evidence="2" id="KW-1185">Reference proteome</keyword>
<organism evidence="1 2">
    <name type="scientific">Edwardsiella piscicida</name>
    <dbReference type="NCBI Taxonomy" id="1263550"/>
    <lineage>
        <taxon>Bacteria</taxon>
        <taxon>Pseudomonadati</taxon>
        <taxon>Pseudomonadota</taxon>
        <taxon>Gammaproteobacteria</taxon>
        <taxon>Enterobacterales</taxon>
        <taxon>Hafniaceae</taxon>
        <taxon>Edwardsiella</taxon>
    </lineage>
</organism>
<protein>
    <submittedName>
        <fullName evidence="1">Uncharacterized protein</fullName>
    </submittedName>
</protein>
<gene>
    <name evidence="1" type="ordered locus">ETAE_0822</name>
</gene>
<dbReference type="EMBL" id="CP001135">
    <property type="protein sequence ID" value="ACY83667.1"/>
    <property type="molecule type" value="Genomic_DNA"/>
</dbReference>
<evidence type="ECO:0000313" key="1">
    <source>
        <dbReference type="EMBL" id="ACY83667.1"/>
    </source>
</evidence>